<reference evidence="1" key="1">
    <citation type="journal article" date="2020" name="Nature">
        <title>Giant virus diversity and host interactions through global metagenomics.</title>
        <authorList>
            <person name="Schulz F."/>
            <person name="Roux S."/>
            <person name="Paez-Espino D."/>
            <person name="Jungbluth S."/>
            <person name="Walsh D.A."/>
            <person name="Denef V.J."/>
            <person name="McMahon K.D."/>
            <person name="Konstantinidis K.T."/>
            <person name="Eloe-Fadrosh E.A."/>
            <person name="Kyrpides N.C."/>
            <person name="Woyke T."/>
        </authorList>
    </citation>
    <scope>NUCLEOTIDE SEQUENCE</scope>
    <source>
        <strain evidence="1">GVMAG-M-3300022752-66</strain>
    </source>
</reference>
<evidence type="ECO:0000313" key="1">
    <source>
        <dbReference type="EMBL" id="QHT08473.1"/>
    </source>
</evidence>
<sequence>MFFNKKYFYKFIDKFKSNLPIVNFAVSSTSLYFQCNYLFLENKKINKK</sequence>
<dbReference type="AlphaFoldDB" id="A0A6C0CW73"/>
<name>A0A6C0CW73_9ZZZZ</name>
<organism evidence="1">
    <name type="scientific">viral metagenome</name>
    <dbReference type="NCBI Taxonomy" id="1070528"/>
    <lineage>
        <taxon>unclassified sequences</taxon>
        <taxon>metagenomes</taxon>
        <taxon>organismal metagenomes</taxon>
    </lineage>
</organism>
<dbReference type="EMBL" id="MN739496">
    <property type="protein sequence ID" value="QHT08473.1"/>
    <property type="molecule type" value="Genomic_DNA"/>
</dbReference>
<accession>A0A6C0CW73</accession>
<protein>
    <submittedName>
        <fullName evidence="1">Uncharacterized protein</fullName>
    </submittedName>
</protein>
<proteinExistence type="predicted"/>